<keyword evidence="2" id="KW-0288">FMN</keyword>
<gene>
    <name evidence="4" type="ORF">OXH55_09270</name>
</gene>
<feature type="domain" description="NADPH-dependent FMN reductase-like" evidence="3">
    <location>
        <begin position="1"/>
        <end position="103"/>
    </location>
</feature>
<dbReference type="Pfam" id="PF03358">
    <property type="entry name" value="FMN_red"/>
    <property type="match status" value="1"/>
</dbReference>
<evidence type="ECO:0000313" key="5">
    <source>
        <dbReference type="Proteomes" id="UP001079657"/>
    </source>
</evidence>
<sequence>MKSLIFMASPNKNGNTQAMLDTFLKGLKGEVHIIYSYDVNVKPCIDCKFCYTHEGECSLKDDMTSIYKRINECDNIIVFSPMYFASYPGTFKNIIDRTQVYWSKTYILKYKDSNKSKKGMLFLNAGSEWKDMFKPMENIFKYFIKSINGDITEKLYVSDTDNNPVENNPRIFEKIYKIASNI</sequence>
<name>A0ABT4CP41_9CLOT</name>
<dbReference type="InterPro" id="IPR051796">
    <property type="entry name" value="ISF_SsuE-like"/>
</dbReference>
<reference evidence="4" key="1">
    <citation type="submission" date="2022-12" db="EMBL/GenBank/DDBJ databases">
        <authorList>
            <person name="Wang J."/>
        </authorList>
    </citation>
    <scope>NUCLEOTIDE SEQUENCE</scope>
    <source>
        <strain evidence="4">HY-42-06</strain>
    </source>
</reference>
<comment type="caution">
    <text evidence="4">The sequence shown here is derived from an EMBL/GenBank/DDBJ whole genome shotgun (WGS) entry which is preliminary data.</text>
</comment>
<accession>A0ABT4CP41</accession>
<dbReference type="PANTHER" id="PTHR43278">
    <property type="entry name" value="NAD(P)H-DEPENDENT FMN-CONTAINING OXIDOREDUCTASE YWQN-RELATED"/>
    <property type="match status" value="1"/>
</dbReference>
<evidence type="ECO:0000256" key="1">
    <source>
        <dbReference type="ARBA" id="ARBA00022630"/>
    </source>
</evidence>
<dbReference type="InterPro" id="IPR029039">
    <property type="entry name" value="Flavoprotein-like_sf"/>
</dbReference>
<dbReference type="Gene3D" id="3.40.50.360">
    <property type="match status" value="1"/>
</dbReference>
<evidence type="ECO:0000313" key="4">
    <source>
        <dbReference type="EMBL" id="MCY6370819.1"/>
    </source>
</evidence>
<evidence type="ECO:0000256" key="2">
    <source>
        <dbReference type="ARBA" id="ARBA00022643"/>
    </source>
</evidence>
<evidence type="ECO:0000259" key="3">
    <source>
        <dbReference type="Pfam" id="PF03358"/>
    </source>
</evidence>
<dbReference type="SUPFAM" id="SSF52218">
    <property type="entry name" value="Flavoproteins"/>
    <property type="match status" value="1"/>
</dbReference>
<dbReference type="PANTHER" id="PTHR43278:SF2">
    <property type="entry name" value="IRON-SULFUR FLAVOPROTEIN"/>
    <property type="match status" value="1"/>
</dbReference>
<dbReference type="EMBL" id="JAPQES010000003">
    <property type="protein sequence ID" value="MCY6370819.1"/>
    <property type="molecule type" value="Genomic_DNA"/>
</dbReference>
<keyword evidence="1" id="KW-0285">Flavoprotein</keyword>
<organism evidence="4 5">
    <name type="scientific">Clostridium ganghwense</name>
    <dbReference type="NCBI Taxonomy" id="312089"/>
    <lineage>
        <taxon>Bacteria</taxon>
        <taxon>Bacillati</taxon>
        <taxon>Bacillota</taxon>
        <taxon>Clostridia</taxon>
        <taxon>Eubacteriales</taxon>
        <taxon>Clostridiaceae</taxon>
        <taxon>Clostridium</taxon>
    </lineage>
</organism>
<dbReference type="Proteomes" id="UP001079657">
    <property type="component" value="Unassembled WGS sequence"/>
</dbReference>
<keyword evidence="5" id="KW-1185">Reference proteome</keyword>
<dbReference type="RefSeq" id="WP_268049665.1">
    <property type="nucleotide sequence ID" value="NZ_JAPQES010000003.1"/>
</dbReference>
<dbReference type="InterPro" id="IPR005025">
    <property type="entry name" value="FMN_Rdtase-like_dom"/>
</dbReference>
<proteinExistence type="predicted"/>
<protein>
    <submittedName>
        <fullName evidence="4">Flavodoxin family protein</fullName>
    </submittedName>
</protein>